<evidence type="ECO:0000313" key="3">
    <source>
        <dbReference type="Proteomes" id="UP000244224"/>
    </source>
</evidence>
<gene>
    <name evidence="2" type="ORF">C8N34_106266</name>
</gene>
<comment type="caution">
    <text evidence="2">The sequence shown here is derived from an EMBL/GenBank/DDBJ whole genome shotgun (WGS) entry which is preliminary data.</text>
</comment>
<evidence type="ECO:0000313" key="2">
    <source>
        <dbReference type="EMBL" id="PTX50084.1"/>
    </source>
</evidence>
<proteinExistence type="predicted"/>
<evidence type="ECO:0000256" key="1">
    <source>
        <dbReference type="SAM" id="SignalP"/>
    </source>
</evidence>
<dbReference type="RefSeq" id="WP_242013781.1">
    <property type="nucleotide sequence ID" value="NZ_QBKP01000006.1"/>
</dbReference>
<keyword evidence="1" id="KW-0732">Signal</keyword>
<sequence>MTAVSRPFRLPALLAAAALLLAGCVMPATGPAGDYRQRVVTAAKVAVAAPTGYCIEPASVVERADSAVLLLGRCAGDATQDPAVLTASVGAAGSAAGLDVASGGREFAAFFRSDRGRAALSRRGRAGDVTVHQALGIPGAFLLRFEDRGARGATMQPESWRAILTLRGRLVSLSVTGVAGQGGLDRAEGRALLEAFVRAVQRANPAGKPAG</sequence>
<dbReference type="PROSITE" id="PS51257">
    <property type="entry name" value="PROKAR_LIPOPROTEIN"/>
    <property type="match status" value="1"/>
</dbReference>
<organism evidence="2 3">
    <name type="scientific">Gemmobacter caeni</name>
    <dbReference type="NCBI Taxonomy" id="589035"/>
    <lineage>
        <taxon>Bacteria</taxon>
        <taxon>Pseudomonadati</taxon>
        <taxon>Pseudomonadota</taxon>
        <taxon>Alphaproteobacteria</taxon>
        <taxon>Rhodobacterales</taxon>
        <taxon>Paracoccaceae</taxon>
        <taxon>Gemmobacter</taxon>
    </lineage>
</organism>
<protein>
    <recommendedName>
        <fullName evidence="4">Cation transport ATPase</fullName>
    </recommendedName>
</protein>
<reference evidence="2 3" key="1">
    <citation type="submission" date="2018-04" db="EMBL/GenBank/DDBJ databases">
        <title>Genomic Encyclopedia of Archaeal and Bacterial Type Strains, Phase II (KMG-II): from individual species to whole genera.</title>
        <authorList>
            <person name="Goeker M."/>
        </authorList>
    </citation>
    <scope>NUCLEOTIDE SEQUENCE [LARGE SCALE GENOMIC DNA]</scope>
    <source>
        <strain evidence="2 3">DSM 21823</strain>
    </source>
</reference>
<evidence type="ECO:0008006" key="4">
    <source>
        <dbReference type="Google" id="ProtNLM"/>
    </source>
</evidence>
<feature type="signal peptide" evidence="1">
    <location>
        <begin position="1"/>
        <end position="27"/>
    </location>
</feature>
<accession>A0A2T6B1Z1</accession>
<name>A0A2T6B1Z1_9RHOB</name>
<dbReference type="Proteomes" id="UP000244224">
    <property type="component" value="Unassembled WGS sequence"/>
</dbReference>
<dbReference type="EMBL" id="QBKP01000006">
    <property type="protein sequence ID" value="PTX50084.1"/>
    <property type="molecule type" value="Genomic_DNA"/>
</dbReference>
<dbReference type="AlphaFoldDB" id="A0A2T6B1Z1"/>
<feature type="chain" id="PRO_5015612997" description="Cation transport ATPase" evidence="1">
    <location>
        <begin position="28"/>
        <end position="211"/>
    </location>
</feature>
<keyword evidence="3" id="KW-1185">Reference proteome</keyword>